<organism evidence="1 2">
    <name type="scientific">Izhakiella capsodis</name>
    <dbReference type="NCBI Taxonomy" id="1367852"/>
    <lineage>
        <taxon>Bacteria</taxon>
        <taxon>Pseudomonadati</taxon>
        <taxon>Pseudomonadota</taxon>
        <taxon>Gammaproteobacteria</taxon>
        <taxon>Enterobacterales</taxon>
        <taxon>Erwiniaceae</taxon>
        <taxon>Izhakiella</taxon>
    </lineage>
</organism>
<dbReference type="AlphaFoldDB" id="A0A1I4XVR1"/>
<feature type="non-terminal residue" evidence="1">
    <location>
        <position position="1"/>
    </location>
</feature>
<dbReference type="Proteomes" id="UP000242222">
    <property type="component" value="Unassembled WGS sequence"/>
</dbReference>
<dbReference type="STRING" id="1367852.SAMN05216516_1051"/>
<protein>
    <submittedName>
        <fullName evidence="1">Uncharacterized protein</fullName>
    </submittedName>
</protein>
<name>A0A1I4XVR1_9GAMM</name>
<proteinExistence type="predicted"/>
<keyword evidence="2" id="KW-1185">Reference proteome</keyword>
<dbReference type="EMBL" id="FOVC01000005">
    <property type="protein sequence ID" value="SFN29339.1"/>
    <property type="molecule type" value="Genomic_DNA"/>
</dbReference>
<evidence type="ECO:0000313" key="1">
    <source>
        <dbReference type="EMBL" id="SFN29339.1"/>
    </source>
</evidence>
<gene>
    <name evidence="1" type="ORF">SAMN05216516_1051</name>
</gene>
<evidence type="ECO:0000313" key="2">
    <source>
        <dbReference type="Proteomes" id="UP000242222"/>
    </source>
</evidence>
<accession>A0A1I4XVR1</accession>
<sequence>KGHLKKIRAVQKVIAELSQVQIPDLGNFPDGDPA</sequence>
<reference evidence="2" key="1">
    <citation type="submission" date="2016-10" db="EMBL/GenBank/DDBJ databases">
        <authorList>
            <person name="Varghese N."/>
            <person name="Submissions S."/>
        </authorList>
    </citation>
    <scope>NUCLEOTIDE SEQUENCE [LARGE SCALE GENOMIC DNA]</scope>
    <source>
        <strain evidence="2">N6PO6</strain>
    </source>
</reference>